<gene>
    <name evidence="2" type="ORF">GCM10011346_00120</name>
</gene>
<keyword evidence="2" id="KW-0645">Protease</keyword>
<reference evidence="3" key="1">
    <citation type="journal article" date="2019" name="Int. J. Syst. Evol. Microbiol.">
        <title>The Global Catalogue of Microorganisms (GCM) 10K type strain sequencing project: providing services to taxonomists for standard genome sequencing and annotation.</title>
        <authorList>
            <consortium name="The Broad Institute Genomics Platform"/>
            <consortium name="The Broad Institute Genome Sequencing Center for Infectious Disease"/>
            <person name="Wu L."/>
            <person name="Ma J."/>
        </authorList>
    </citation>
    <scope>NUCLEOTIDE SEQUENCE [LARGE SCALE GENOMIC DNA]</scope>
    <source>
        <strain evidence="3">CGMCC 1.7693</strain>
    </source>
</reference>
<evidence type="ECO:0000313" key="3">
    <source>
        <dbReference type="Proteomes" id="UP000641206"/>
    </source>
</evidence>
<dbReference type="SUPFAM" id="SSF53187">
    <property type="entry name" value="Zn-dependent exopeptidases"/>
    <property type="match status" value="1"/>
</dbReference>
<accession>A0ABQ2NNL1</accession>
<proteinExistence type="predicted"/>
<dbReference type="GO" id="GO:0004180">
    <property type="term" value="F:carboxypeptidase activity"/>
    <property type="evidence" value="ECO:0007669"/>
    <property type="project" value="UniProtKB-KW"/>
</dbReference>
<dbReference type="EMBL" id="BMLW01000001">
    <property type="protein sequence ID" value="GGP06836.1"/>
    <property type="molecule type" value="Genomic_DNA"/>
</dbReference>
<keyword evidence="2" id="KW-0121">Carboxypeptidase</keyword>
<dbReference type="Pfam" id="PF00246">
    <property type="entry name" value="Peptidase_M14"/>
    <property type="match status" value="1"/>
</dbReference>
<dbReference type="Gene3D" id="3.40.630.10">
    <property type="entry name" value="Zn peptidases"/>
    <property type="match status" value="1"/>
</dbReference>
<evidence type="ECO:0000259" key="1">
    <source>
        <dbReference type="Pfam" id="PF00246"/>
    </source>
</evidence>
<protein>
    <submittedName>
        <fullName evidence="2">Zinc carboxypeptidase</fullName>
    </submittedName>
</protein>
<organism evidence="2 3">
    <name type="scientific">Oceanobacillus neutriphilus</name>
    <dbReference type="NCBI Taxonomy" id="531815"/>
    <lineage>
        <taxon>Bacteria</taxon>
        <taxon>Bacillati</taxon>
        <taxon>Bacillota</taxon>
        <taxon>Bacilli</taxon>
        <taxon>Bacillales</taxon>
        <taxon>Bacillaceae</taxon>
        <taxon>Oceanobacillus</taxon>
    </lineage>
</organism>
<dbReference type="RefSeq" id="WP_188732488.1">
    <property type="nucleotide sequence ID" value="NZ_BMLW01000001.1"/>
</dbReference>
<sequence>MNLEQIISNVPDYKRFMTVDEMDESTKRLAEKYPDTVEVLKVGNSRNGHPILCMKIGKGSKNALCFALPHPNEPIGAMTMEYLSEVLASSTDICEDLGFTWYIIKCIDPDGTRLNEGWFKGPFDLFTYSRNFYRPVGNQQVEWTFPFDYKEMKFKNPIPETQALMRLIDEYKPDFIYSLHNAGFGGAYWYITHDMPALYNSLRKSATKQGIPLNRGEPEAPFLKEFSPAIFQMMSSSAEYEYTLKHTGEPPKHNIGTCSGDYALSRNKDCVTLLTELPYFYDNRVADESVGEISRKEAVAENVRLTNAHYREISQLLEPIRTFISEDNVFIQLVAEIIKHEEKNGIAKLNWASSNPDFEKKASISQIFDNLYTAQFYNNLFLGMTVRAIEFEIDRLKLASNTMSSENIQLLKNARNQSLEMLVRACNQLESDLNFEVIPIQTLVRIQIESGLKVVQHLAKTEKV</sequence>
<dbReference type="Proteomes" id="UP000641206">
    <property type="component" value="Unassembled WGS sequence"/>
</dbReference>
<evidence type="ECO:0000313" key="2">
    <source>
        <dbReference type="EMBL" id="GGP06836.1"/>
    </source>
</evidence>
<comment type="caution">
    <text evidence="2">The sequence shown here is derived from an EMBL/GenBank/DDBJ whole genome shotgun (WGS) entry which is preliminary data.</text>
</comment>
<feature type="domain" description="Peptidase M14" evidence="1">
    <location>
        <begin position="24"/>
        <end position="184"/>
    </location>
</feature>
<keyword evidence="3" id="KW-1185">Reference proteome</keyword>
<keyword evidence="2" id="KW-0378">Hydrolase</keyword>
<name>A0ABQ2NNL1_9BACI</name>
<dbReference type="InterPro" id="IPR000834">
    <property type="entry name" value="Peptidase_M14"/>
</dbReference>